<dbReference type="KEGG" id="acan:ACA1_208240"/>
<dbReference type="AlphaFoldDB" id="L8H0Q1"/>
<protein>
    <submittedName>
        <fullName evidence="4">Aminotransferase, class IV superfamily protein</fullName>
    </submittedName>
</protein>
<gene>
    <name evidence="4" type="ORF">ACA1_208240</name>
</gene>
<dbReference type="GO" id="GO:0046394">
    <property type="term" value="P:carboxylic acid biosynthetic process"/>
    <property type="evidence" value="ECO:0007669"/>
    <property type="project" value="UniProtKB-ARBA"/>
</dbReference>
<dbReference type="STRING" id="1257118.L8H0Q1"/>
<proteinExistence type="inferred from homology"/>
<evidence type="ECO:0000256" key="1">
    <source>
        <dbReference type="ARBA" id="ARBA00001933"/>
    </source>
</evidence>
<dbReference type="FunFam" id="3.20.10.10:FF:000002">
    <property type="entry name" value="D-alanine aminotransferase"/>
    <property type="match status" value="1"/>
</dbReference>
<organism evidence="4 5">
    <name type="scientific">Acanthamoeba castellanii (strain ATCC 30010 / Neff)</name>
    <dbReference type="NCBI Taxonomy" id="1257118"/>
    <lineage>
        <taxon>Eukaryota</taxon>
        <taxon>Amoebozoa</taxon>
        <taxon>Discosea</taxon>
        <taxon>Longamoebia</taxon>
        <taxon>Centramoebida</taxon>
        <taxon>Acanthamoebidae</taxon>
        <taxon>Acanthamoeba</taxon>
    </lineage>
</organism>
<evidence type="ECO:0000256" key="3">
    <source>
        <dbReference type="ARBA" id="ARBA00022898"/>
    </source>
</evidence>
<keyword evidence="5" id="KW-1185">Reference proteome</keyword>
<dbReference type="CDD" id="cd00449">
    <property type="entry name" value="PLPDE_IV"/>
    <property type="match status" value="1"/>
</dbReference>
<dbReference type="InterPro" id="IPR036038">
    <property type="entry name" value="Aminotransferase-like"/>
</dbReference>
<dbReference type="GO" id="GO:0008483">
    <property type="term" value="F:transaminase activity"/>
    <property type="evidence" value="ECO:0007669"/>
    <property type="project" value="UniProtKB-KW"/>
</dbReference>
<dbReference type="SUPFAM" id="SSF56752">
    <property type="entry name" value="D-aminoacid aminotransferase-like PLP-dependent enzymes"/>
    <property type="match status" value="1"/>
</dbReference>
<dbReference type="InterPro" id="IPR043131">
    <property type="entry name" value="BCAT-like_N"/>
</dbReference>
<dbReference type="InterPro" id="IPR043132">
    <property type="entry name" value="BCAT-like_C"/>
</dbReference>
<dbReference type="PANTHER" id="PTHR42743">
    <property type="entry name" value="AMINO-ACID AMINOTRANSFERASE"/>
    <property type="match status" value="1"/>
</dbReference>
<evidence type="ECO:0000313" key="4">
    <source>
        <dbReference type="EMBL" id="ELR17946.1"/>
    </source>
</evidence>
<keyword evidence="3" id="KW-0663">Pyridoxal phosphate</keyword>
<dbReference type="Proteomes" id="UP000011083">
    <property type="component" value="Unassembled WGS sequence"/>
</dbReference>
<name>L8H0Q1_ACACF</name>
<dbReference type="InterPro" id="IPR050571">
    <property type="entry name" value="Class-IV_PLP-Dep_Aminotrnsfr"/>
</dbReference>
<dbReference type="VEuPathDB" id="AmoebaDB:ACA1_208240"/>
<reference evidence="4 5" key="1">
    <citation type="journal article" date="2013" name="Genome Biol.">
        <title>Genome of Acanthamoeba castellanii highlights extensive lateral gene transfer and early evolution of tyrosine kinase signaling.</title>
        <authorList>
            <person name="Clarke M."/>
            <person name="Lohan A.J."/>
            <person name="Liu B."/>
            <person name="Lagkouvardos I."/>
            <person name="Roy S."/>
            <person name="Zafar N."/>
            <person name="Bertelli C."/>
            <person name="Schilde C."/>
            <person name="Kianianmomeni A."/>
            <person name="Burglin T.R."/>
            <person name="Frech C."/>
            <person name="Turcotte B."/>
            <person name="Kopec K.O."/>
            <person name="Synnott J.M."/>
            <person name="Choo C."/>
            <person name="Paponov I."/>
            <person name="Finkler A."/>
            <person name="Soon Heng Tan C."/>
            <person name="Hutchins A.P."/>
            <person name="Weinmeier T."/>
            <person name="Rattei T."/>
            <person name="Chu J.S."/>
            <person name="Gimenez G."/>
            <person name="Irimia M."/>
            <person name="Rigden D.J."/>
            <person name="Fitzpatrick D.A."/>
            <person name="Lorenzo-Morales J."/>
            <person name="Bateman A."/>
            <person name="Chiu C.H."/>
            <person name="Tang P."/>
            <person name="Hegemann P."/>
            <person name="Fromm H."/>
            <person name="Raoult D."/>
            <person name="Greub G."/>
            <person name="Miranda-Saavedra D."/>
            <person name="Chen N."/>
            <person name="Nash P."/>
            <person name="Ginger M.L."/>
            <person name="Horn M."/>
            <person name="Schaap P."/>
            <person name="Caler L."/>
            <person name="Loftus B."/>
        </authorList>
    </citation>
    <scope>NUCLEOTIDE SEQUENCE [LARGE SCALE GENOMIC DNA]</scope>
    <source>
        <strain evidence="4 5">Neff</strain>
    </source>
</reference>
<dbReference type="GeneID" id="14918693"/>
<dbReference type="OMA" id="WRGSEMM"/>
<comment type="similarity">
    <text evidence="2">Belongs to the class-IV pyridoxal-phosphate-dependent aminotransferase family.</text>
</comment>
<dbReference type="RefSeq" id="XP_004339962.1">
    <property type="nucleotide sequence ID" value="XM_004339914.1"/>
</dbReference>
<dbReference type="GO" id="GO:0008652">
    <property type="term" value="P:amino acid biosynthetic process"/>
    <property type="evidence" value="ECO:0007669"/>
    <property type="project" value="UniProtKB-ARBA"/>
</dbReference>
<accession>L8H0Q1</accession>
<dbReference type="Gene3D" id="3.20.10.10">
    <property type="entry name" value="D-amino Acid Aminotransferase, subunit A, domain 2"/>
    <property type="match status" value="1"/>
</dbReference>
<dbReference type="PANTHER" id="PTHR42743:SF11">
    <property type="entry name" value="AMINODEOXYCHORISMATE LYASE"/>
    <property type="match status" value="1"/>
</dbReference>
<comment type="cofactor">
    <cofactor evidence="1">
        <name>pyridoxal 5'-phosphate</name>
        <dbReference type="ChEBI" id="CHEBI:597326"/>
    </cofactor>
</comment>
<dbReference type="InterPro" id="IPR001544">
    <property type="entry name" value="Aminotrans_IV"/>
</dbReference>
<evidence type="ECO:0000256" key="2">
    <source>
        <dbReference type="ARBA" id="ARBA00009320"/>
    </source>
</evidence>
<sequence>MEAKAVVGEEAYWNGRWTKEPITVPANDLSVLRGFGCFDFLTTYQRRPYRTKEHVARLFHSAELLGLTVPATQDQVVELVHEGIKRNAHLPELYIKMTVTGGVAKDGKALEPGESSFYVTFGPAAPTPASYYQKGLRLHTAAYERYIPKAKSLAYMAGVVNYRKAKEAGVDDVVYVDRHGRILEGPTWNFFAVRDGKILVPHNELVLTGITAQFVEEAAKRLGYEMVFEEVPASQIESLSEAFATSTTKGVMPITEIDGKKIGDGAVGPIVTALMKAFDEETLAPS</sequence>
<keyword evidence="4" id="KW-0032">Aminotransferase</keyword>
<dbReference type="EMBL" id="KB007966">
    <property type="protein sequence ID" value="ELR17946.1"/>
    <property type="molecule type" value="Genomic_DNA"/>
</dbReference>
<dbReference type="Pfam" id="PF01063">
    <property type="entry name" value="Aminotran_4"/>
    <property type="match status" value="1"/>
</dbReference>
<evidence type="ECO:0000313" key="5">
    <source>
        <dbReference type="Proteomes" id="UP000011083"/>
    </source>
</evidence>
<dbReference type="OrthoDB" id="25921at2759"/>
<dbReference type="Gene3D" id="3.30.470.10">
    <property type="match status" value="1"/>
</dbReference>
<keyword evidence="4" id="KW-0808">Transferase</keyword>